<feature type="non-terminal residue" evidence="1">
    <location>
        <position position="1"/>
    </location>
</feature>
<proteinExistence type="predicted"/>
<dbReference type="EMBL" id="HACM01003578">
    <property type="protein sequence ID" value="CRZ04020.1"/>
    <property type="molecule type" value="Transcribed_RNA"/>
</dbReference>
<organism evidence="1">
    <name type="scientific">Spongospora subterranea</name>
    <dbReference type="NCBI Taxonomy" id="70186"/>
    <lineage>
        <taxon>Eukaryota</taxon>
        <taxon>Sar</taxon>
        <taxon>Rhizaria</taxon>
        <taxon>Endomyxa</taxon>
        <taxon>Phytomyxea</taxon>
        <taxon>Plasmodiophorida</taxon>
        <taxon>Plasmodiophoridae</taxon>
        <taxon>Spongospora</taxon>
    </lineage>
</organism>
<name>A0A0H5QPG8_9EUKA</name>
<sequence length="200" mass="22951">VMGPDTAETTPASETAIKIDPSKLNSLIQPLLIGESNYHDWFKTVKLAFKTYRLSKFLNSKTVDQETDEQLAGVLLLAMVPQIRSQFDDTESCTLLIQRLETKYGKSSRIKVATLKAMFWSLRMGAQQGVLEYIREKQSLRDQLRLHDRNLTDEDMIDILMVGCRGRFPAVIEALHEQENIYLSVTLITRKGIDYLIRKR</sequence>
<dbReference type="AlphaFoldDB" id="A0A0H5QPG8"/>
<evidence type="ECO:0000313" key="1">
    <source>
        <dbReference type="EMBL" id="CRZ04020.1"/>
    </source>
</evidence>
<evidence type="ECO:0008006" key="2">
    <source>
        <dbReference type="Google" id="ProtNLM"/>
    </source>
</evidence>
<reference evidence="1" key="1">
    <citation type="submission" date="2015-04" db="EMBL/GenBank/DDBJ databases">
        <title>The genome sequence of the plant pathogenic Rhizarian Plasmodiophora brassicae reveals insights in its biotrophic life cycle and the origin of chitin synthesis.</title>
        <authorList>
            <person name="Schwelm A."/>
            <person name="Fogelqvist J."/>
            <person name="Knaust A."/>
            <person name="Julke S."/>
            <person name="Lilja T."/>
            <person name="Dhandapani V."/>
            <person name="Bonilla-Rosso G."/>
            <person name="Karlsson M."/>
            <person name="Shevchenko A."/>
            <person name="Choi S.R."/>
            <person name="Kim H.G."/>
            <person name="Park J.Y."/>
            <person name="Lim Y.P."/>
            <person name="Ludwig-Muller J."/>
            <person name="Dixelius C."/>
        </authorList>
    </citation>
    <scope>NUCLEOTIDE SEQUENCE</scope>
    <source>
        <tissue evidence="1">Potato root galls</tissue>
    </source>
</reference>
<protein>
    <recommendedName>
        <fullName evidence="2">Retrotransposon Copia-like N-terminal domain-containing protein</fullName>
    </recommendedName>
</protein>
<accession>A0A0H5QPG8</accession>
<dbReference type="Pfam" id="PF14223">
    <property type="entry name" value="Retrotran_gag_2"/>
    <property type="match status" value="1"/>
</dbReference>